<dbReference type="InterPro" id="IPR011004">
    <property type="entry name" value="Trimer_LpxA-like_sf"/>
</dbReference>
<dbReference type="RefSeq" id="WP_204869303.1">
    <property type="nucleotide sequence ID" value="NZ_JAFBBK010000001.1"/>
</dbReference>
<keyword evidence="2" id="KW-0677">Repeat</keyword>
<dbReference type="Gene3D" id="2.160.10.10">
    <property type="entry name" value="Hexapeptide repeat proteins"/>
    <property type="match status" value="1"/>
</dbReference>
<dbReference type="CDD" id="cd03349">
    <property type="entry name" value="LbH_XAT"/>
    <property type="match status" value="1"/>
</dbReference>
<dbReference type="SUPFAM" id="SSF51161">
    <property type="entry name" value="Trimeric LpxA-like enzymes"/>
    <property type="match status" value="1"/>
</dbReference>
<evidence type="ECO:0000256" key="2">
    <source>
        <dbReference type="ARBA" id="ARBA00022737"/>
    </source>
</evidence>
<name>A0ABS2KX40_9NOCA</name>
<dbReference type="InterPro" id="IPR001451">
    <property type="entry name" value="Hexapep"/>
</dbReference>
<evidence type="ECO:0000313" key="4">
    <source>
        <dbReference type="Proteomes" id="UP000703038"/>
    </source>
</evidence>
<dbReference type="PANTHER" id="PTHR43300">
    <property type="entry name" value="ACETYLTRANSFERASE"/>
    <property type="match status" value="1"/>
</dbReference>
<keyword evidence="4" id="KW-1185">Reference proteome</keyword>
<proteinExistence type="predicted"/>
<evidence type="ECO:0000256" key="1">
    <source>
        <dbReference type="ARBA" id="ARBA00022679"/>
    </source>
</evidence>
<dbReference type="EMBL" id="JAFBBK010000001">
    <property type="protein sequence ID" value="MBM7416513.1"/>
    <property type="molecule type" value="Genomic_DNA"/>
</dbReference>
<evidence type="ECO:0000313" key="3">
    <source>
        <dbReference type="EMBL" id="MBM7416513.1"/>
    </source>
</evidence>
<comment type="caution">
    <text evidence="3">The sequence shown here is derived from an EMBL/GenBank/DDBJ whole genome shotgun (WGS) entry which is preliminary data.</text>
</comment>
<sequence length="199" mass="21901">MRLPFPSPARDRVRRNRRIPLTNRLRRYRRHEIGDWTYGKPVVGWADGGRLTVGKYCSFAHGSVILLGGEHDADAVSTYPFTDVFPPAGRTLRAEPRTKGDVSIGHDVWVGLGAMIMSGVTVGDGAVIAARAVVVKDVPPYTVVGGVPAKPIRRRASEETTRALQRIAWWDWPHSDVLARAADLQSSDLDGFVAKYDVS</sequence>
<reference evidence="3 4" key="1">
    <citation type="submission" date="2021-01" db="EMBL/GenBank/DDBJ databases">
        <title>Genomics of switchgrass bacterial isolates.</title>
        <authorList>
            <person name="Shade A."/>
        </authorList>
    </citation>
    <scope>NUCLEOTIDE SEQUENCE [LARGE SCALE GENOMIC DNA]</scope>
    <source>
        <strain evidence="3 4">PvP111</strain>
    </source>
</reference>
<dbReference type="Proteomes" id="UP000703038">
    <property type="component" value="Unassembled WGS sequence"/>
</dbReference>
<keyword evidence="1" id="KW-0808">Transferase</keyword>
<dbReference type="PROSITE" id="PS00101">
    <property type="entry name" value="HEXAPEP_TRANSFERASES"/>
    <property type="match status" value="1"/>
</dbReference>
<dbReference type="PANTHER" id="PTHR43300:SF11">
    <property type="entry name" value="ACETYLTRANSFERASE RV3034C-RELATED"/>
    <property type="match status" value="1"/>
</dbReference>
<gene>
    <name evidence="3" type="ORF">JOE42_003246</name>
</gene>
<dbReference type="Pfam" id="PF00132">
    <property type="entry name" value="Hexapep"/>
    <property type="match status" value="1"/>
</dbReference>
<accession>A0ABS2KX40</accession>
<protein>
    <submittedName>
        <fullName evidence="3">Acetyltransferase-like isoleucine patch superfamily enzyme</fullName>
    </submittedName>
</protein>
<dbReference type="InterPro" id="IPR050179">
    <property type="entry name" value="Trans_hexapeptide_repeat"/>
</dbReference>
<organism evidence="3 4">
    <name type="scientific">Rhodococcoides corynebacterioides</name>
    <dbReference type="NCBI Taxonomy" id="53972"/>
    <lineage>
        <taxon>Bacteria</taxon>
        <taxon>Bacillati</taxon>
        <taxon>Actinomycetota</taxon>
        <taxon>Actinomycetes</taxon>
        <taxon>Mycobacteriales</taxon>
        <taxon>Nocardiaceae</taxon>
        <taxon>Rhodococcoides</taxon>
    </lineage>
</organism>
<dbReference type="InterPro" id="IPR018357">
    <property type="entry name" value="Hexapep_transf_CS"/>
</dbReference>